<comment type="caution">
    <text evidence="1">The sequence shown here is derived from an EMBL/GenBank/DDBJ whole genome shotgun (WGS) entry which is preliminary data.</text>
</comment>
<dbReference type="EMBL" id="QKZN01000004">
    <property type="protein sequence ID" value="PZX29444.1"/>
    <property type="molecule type" value="Genomic_DNA"/>
</dbReference>
<organism evidence="1 2">
    <name type="scientific">Cupriavidus phytorum</name>
    <dbReference type="NCBI Taxonomy" id="3024399"/>
    <lineage>
        <taxon>Bacteria</taxon>
        <taxon>Pseudomonadati</taxon>
        <taxon>Pseudomonadota</taxon>
        <taxon>Betaproteobacteria</taxon>
        <taxon>Burkholderiales</taxon>
        <taxon>Burkholderiaceae</taxon>
        <taxon>Cupriavidus</taxon>
    </lineage>
</organism>
<evidence type="ECO:0000313" key="2">
    <source>
        <dbReference type="Proteomes" id="UP000249638"/>
    </source>
</evidence>
<accession>A0A2W7P006</accession>
<keyword evidence="2" id="KW-1185">Reference proteome</keyword>
<proteinExistence type="predicted"/>
<gene>
    <name evidence="1" type="ORF">C7416_104449</name>
</gene>
<protein>
    <submittedName>
        <fullName evidence="1">Uncharacterized protein</fullName>
    </submittedName>
</protein>
<name>A0A2W7P006_9BURK</name>
<dbReference type="AlphaFoldDB" id="A0A2W7P006"/>
<dbReference type="Proteomes" id="UP000249638">
    <property type="component" value="Unassembled WGS sequence"/>
</dbReference>
<evidence type="ECO:0000313" key="1">
    <source>
        <dbReference type="EMBL" id="PZX29444.1"/>
    </source>
</evidence>
<reference evidence="1" key="1">
    <citation type="submission" date="2018-06" db="EMBL/GenBank/DDBJ databases">
        <title>Genomic Encyclopedia of Type Strains, Phase IV (KMG-V): Genome sequencing to study the core and pangenomes of soil and plant-associated prokaryotes.</title>
        <authorList>
            <person name="Whitman W."/>
        </authorList>
    </citation>
    <scope>NUCLEOTIDE SEQUENCE [LARGE SCALE GENOMIC DNA]</scope>
    <source>
        <strain evidence="1">MLR2-44</strain>
    </source>
</reference>
<sequence>MKPAYITGAERLSERFNKIRDAYAYHARMVAAGEESWMHGDPYAIADSSWTSATR</sequence>